<gene>
    <name evidence="5" type="ORF">SAMN02194393_01844</name>
</gene>
<keyword evidence="6" id="KW-1185">Reference proteome</keyword>
<name>A0A1T5KIF6_9FIRM</name>
<dbReference type="PANTHER" id="PTHR37165:SF1">
    <property type="entry name" value="TYPE 1 ENCAPSULIN SHELL PROTEIN"/>
    <property type="match status" value="1"/>
</dbReference>
<organism evidence="5 6">
    <name type="scientific">Maledivibacter halophilus</name>
    <dbReference type="NCBI Taxonomy" id="36842"/>
    <lineage>
        <taxon>Bacteria</taxon>
        <taxon>Bacillati</taxon>
        <taxon>Bacillota</taxon>
        <taxon>Clostridia</taxon>
        <taxon>Peptostreptococcales</taxon>
        <taxon>Caminicellaceae</taxon>
        <taxon>Maledivibacter</taxon>
    </lineage>
</organism>
<evidence type="ECO:0000313" key="5">
    <source>
        <dbReference type="EMBL" id="SKC63463.1"/>
    </source>
</evidence>
<sequence length="277" mass="31115">MKDYLMREDSPLSDKQWDEIDDVVVDVARKKLIGRKVVHTYGPLGGGVQSIEIDRVDLNGEAELSKFSGDEDGQIQIKERRFIPVPLIYKDFMITWRDLENLKSSNRPLDYSLVAAATTSLAKKEDNIIFNGTKENQGIMNVEGRLCVKANDWSEGEHPYRDVAKAIEQLIKADSYGPYALVVSTDLYIKMQRIQEGTGVTVLSRVKELVDGKVYQSPMIEEGKAAVISIGAQNLDLAIGEDMVTAYMGDENLNHLFRVMESIALRIKRPQSICTIE</sequence>
<dbReference type="NCBIfam" id="NF041155">
    <property type="entry name" value="encap_f1"/>
    <property type="match status" value="1"/>
</dbReference>
<dbReference type="GO" id="GO:0140737">
    <property type="term" value="C:encapsulin nanocompartment"/>
    <property type="evidence" value="ECO:0007669"/>
    <property type="project" value="UniProtKB-SubCell"/>
</dbReference>
<dbReference type="Proteomes" id="UP000190285">
    <property type="component" value="Unassembled WGS sequence"/>
</dbReference>
<dbReference type="RefSeq" id="WP_079491057.1">
    <property type="nucleotide sequence ID" value="NZ_FUZT01000004.1"/>
</dbReference>
<dbReference type="InterPro" id="IPR007544">
    <property type="entry name" value="ENCAP"/>
</dbReference>
<comment type="similarity">
    <text evidence="2">Belongs to the encapsulin family. Family 1 subfamily.</text>
</comment>
<reference evidence="5 6" key="1">
    <citation type="submission" date="2017-02" db="EMBL/GenBank/DDBJ databases">
        <authorList>
            <person name="Peterson S.W."/>
        </authorList>
    </citation>
    <scope>NUCLEOTIDE SEQUENCE [LARGE SCALE GENOMIC DNA]</scope>
    <source>
        <strain evidence="5 6">M1</strain>
    </source>
</reference>
<evidence type="ECO:0000256" key="3">
    <source>
        <dbReference type="ARBA" id="ARBA00033787"/>
    </source>
</evidence>
<evidence type="ECO:0000256" key="2">
    <source>
        <dbReference type="ARBA" id="ARBA00033743"/>
    </source>
</evidence>
<dbReference type="Gene3D" id="3.30.2400.30">
    <property type="match status" value="1"/>
</dbReference>
<dbReference type="STRING" id="36842.SAMN02194393_01844"/>
<comment type="subcellular location">
    <subcellularLocation>
        <location evidence="1">Encapsulin nanocompartment</location>
    </subcellularLocation>
</comment>
<proteinExistence type="inferred from homology"/>
<protein>
    <recommendedName>
        <fullName evidence="4">Type 1 encapsulin shell protein</fullName>
    </recommendedName>
</protein>
<evidence type="ECO:0000256" key="4">
    <source>
        <dbReference type="ARBA" id="ARBA00050023"/>
    </source>
</evidence>
<dbReference type="EMBL" id="FUZT01000004">
    <property type="protein sequence ID" value="SKC63463.1"/>
    <property type="molecule type" value="Genomic_DNA"/>
</dbReference>
<dbReference type="Pfam" id="PF04454">
    <property type="entry name" value="Linocin_M18"/>
    <property type="match status" value="1"/>
</dbReference>
<dbReference type="InterPro" id="IPR051429">
    <property type="entry name" value="Encapsulin_nc"/>
</dbReference>
<dbReference type="PANTHER" id="PTHR37165">
    <property type="entry name" value="PEPTIDASE U56 FAMILY"/>
    <property type="match status" value="1"/>
</dbReference>
<accession>A0A1T5KIF6</accession>
<dbReference type="SUPFAM" id="SSF56563">
    <property type="entry name" value="Major capsid protein gp5"/>
    <property type="match status" value="1"/>
</dbReference>
<dbReference type="PIRSF" id="PIRSF019254">
    <property type="entry name" value="CFP29"/>
    <property type="match status" value="1"/>
</dbReference>
<evidence type="ECO:0000256" key="1">
    <source>
        <dbReference type="ARBA" id="ARBA00033738"/>
    </source>
</evidence>
<evidence type="ECO:0000313" key="6">
    <source>
        <dbReference type="Proteomes" id="UP000190285"/>
    </source>
</evidence>
<dbReference type="Gene3D" id="3.30.2320.10">
    <property type="entry name" value="hypothetical protein PF0899 domain"/>
    <property type="match status" value="1"/>
</dbReference>
<dbReference type="AlphaFoldDB" id="A0A1T5KIF6"/>
<dbReference type="OrthoDB" id="2922at2"/>
<keyword evidence="3" id="KW-1284">Encapsulin nanocompartment</keyword>